<proteinExistence type="predicted"/>
<evidence type="ECO:0000313" key="1">
    <source>
        <dbReference type="EMBL" id="KIN98718.1"/>
    </source>
</evidence>
<name>A0A0C3NTZ1_PISTI</name>
<dbReference type="EMBL" id="KN832012">
    <property type="protein sequence ID" value="KIN98718.1"/>
    <property type="molecule type" value="Genomic_DNA"/>
</dbReference>
<protein>
    <submittedName>
        <fullName evidence="1">Uncharacterized protein</fullName>
    </submittedName>
</protein>
<dbReference type="Proteomes" id="UP000054217">
    <property type="component" value="Unassembled WGS sequence"/>
</dbReference>
<gene>
    <name evidence="1" type="ORF">M404DRAFT_826958</name>
</gene>
<evidence type="ECO:0000313" key="2">
    <source>
        <dbReference type="Proteomes" id="UP000054217"/>
    </source>
</evidence>
<sequence length="120" mass="13476">MLTHTISLWIASRRDHAACVCIVCVRGHLSLSDRAFRSPIPNLEFQIYDSTSFKNSLEYDVILTASTGISYLLYAGSEVLSGRLESTGMWPLQPSPLICFEMGTVCLTWNVWALRVPSQY</sequence>
<accession>A0A0C3NTZ1</accession>
<dbReference type="AlphaFoldDB" id="A0A0C3NTZ1"/>
<organism evidence="1 2">
    <name type="scientific">Pisolithus tinctorius Marx 270</name>
    <dbReference type="NCBI Taxonomy" id="870435"/>
    <lineage>
        <taxon>Eukaryota</taxon>
        <taxon>Fungi</taxon>
        <taxon>Dikarya</taxon>
        <taxon>Basidiomycota</taxon>
        <taxon>Agaricomycotina</taxon>
        <taxon>Agaricomycetes</taxon>
        <taxon>Agaricomycetidae</taxon>
        <taxon>Boletales</taxon>
        <taxon>Sclerodermatineae</taxon>
        <taxon>Pisolithaceae</taxon>
        <taxon>Pisolithus</taxon>
    </lineage>
</organism>
<keyword evidence="2" id="KW-1185">Reference proteome</keyword>
<dbReference type="InParanoid" id="A0A0C3NTZ1"/>
<reference evidence="2" key="2">
    <citation type="submission" date="2015-01" db="EMBL/GenBank/DDBJ databases">
        <title>Evolutionary Origins and Diversification of the Mycorrhizal Mutualists.</title>
        <authorList>
            <consortium name="DOE Joint Genome Institute"/>
            <consortium name="Mycorrhizal Genomics Consortium"/>
            <person name="Kohler A."/>
            <person name="Kuo A."/>
            <person name="Nagy L.G."/>
            <person name="Floudas D."/>
            <person name="Copeland A."/>
            <person name="Barry K.W."/>
            <person name="Cichocki N."/>
            <person name="Veneault-Fourrey C."/>
            <person name="LaButti K."/>
            <person name="Lindquist E.A."/>
            <person name="Lipzen A."/>
            <person name="Lundell T."/>
            <person name="Morin E."/>
            <person name="Murat C."/>
            <person name="Riley R."/>
            <person name="Ohm R."/>
            <person name="Sun H."/>
            <person name="Tunlid A."/>
            <person name="Henrissat B."/>
            <person name="Grigoriev I.V."/>
            <person name="Hibbett D.S."/>
            <person name="Martin F."/>
        </authorList>
    </citation>
    <scope>NUCLEOTIDE SEQUENCE [LARGE SCALE GENOMIC DNA]</scope>
    <source>
        <strain evidence="2">Marx 270</strain>
    </source>
</reference>
<dbReference type="HOGENOM" id="CLU_2050601_0_0_1"/>
<reference evidence="1 2" key="1">
    <citation type="submission" date="2014-04" db="EMBL/GenBank/DDBJ databases">
        <authorList>
            <consortium name="DOE Joint Genome Institute"/>
            <person name="Kuo A."/>
            <person name="Kohler A."/>
            <person name="Costa M.D."/>
            <person name="Nagy L.G."/>
            <person name="Floudas D."/>
            <person name="Copeland A."/>
            <person name="Barry K.W."/>
            <person name="Cichocki N."/>
            <person name="Veneault-Fourrey C."/>
            <person name="LaButti K."/>
            <person name="Lindquist E.A."/>
            <person name="Lipzen A."/>
            <person name="Lundell T."/>
            <person name="Morin E."/>
            <person name="Murat C."/>
            <person name="Sun H."/>
            <person name="Tunlid A."/>
            <person name="Henrissat B."/>
            <person name="Grigoriev I.V."/>
            <person name="Hibbett D.S."/>
            <person name="Martin F."/>
            <person name="Nordberg H.P."/>
            <person name="Cantor M.N."/>
            <person name="Hua S.X."/>
        </authorList>
    </citation>
    <scope>NUCLEOTIDE SEQUENCE [LARGE SCALE GENOMIC DNA]</scope>
    <source>
        <strain evidence="1 2">Marx 270</strain>
    </source>
</reference>